<dbReference type="SUPFAM" id="SSF53335">
    <property type="entry name" value="S-adenosyl-L-methionine-dependent methyltransferases"/>
    <property type="match status" value="1"/>
</dbReference>
<evidence type="ECO:0000313" key="8">
    <source>
        <dbReference type="Proteomes" id="UP000319424"/>
    </source>
</evidence>
<gene>
    <name evidence="5" type="ORF">BBG48_008705</name>
    <name evidence="6" type="ORF">FL857_02245</name>
</gene>
<dbReference type="RefSeq" id="WP_068913968.1">
    <property type="nucleotide sequence ID" value="NZ_MBEW02000023.1"/>
</dbReference>
<keyword evidence="7" id="KW-1185">Reference proteome</keyword>
<sequence>MILSDKWEDYEILGAKDGQKLERWNKFILKRPDPTIFWRGKISESDFNKYDALYNRSSSGGGSWQYKRPMPESWEVSYKDLTFMVKPTGFKHTGIFPEQSANWDYAAEKIKNANRKIKVLNLFAYTGCATVSASKAGAVEVVHVDASKGMTQIAKKNAELSGVSENFIRYIVDDVFKFVEKEIRRGNKYDAVIMDPPSYGRGTNGQIWKIEDSLNDLLEQVNKVLSDEPLFVLISSYTTNISSLALNNIVKSSSIRTRFKNIQTDELALPIKDEEVYLPCGICARCD</sequence>
<dbReference type="Proteomes" id="UP000093352">
    <property type="component" value="Unassembled WGS sequence"/>
</dbReference>
<dbReference type="InterPro" id="IPR013780">
    <property type="entry name" value="Glyco_hydro_b"/>
</dbReference>
<dbReference type="AlphaFoldDB" id="A0A371IJL2"/>
<reference evidence="5" key="2">
    <citation type="submission" date="2018-07" db="EMBL/GenBank/DDBJ databases">
        <authorList>
            <person name="Quirk P.G."/>
            <person name="Krulwich T.A."/>
        </authorList>
    </citation>
    <scope>NUCLEOTIDE SEQUENCE</scope>
    <source>
        <strain evidence="5">CCRI-22567</strain>
    </source>
</reference>
<comment type="caution">
    <text evidence="5">The sequence shown here is derived from an EMBL/GenBank/DDBJ whole genome shotgun (WGS) entry which is preliminary data.</text>
</comment>
<reference evidence="6 8" key="3">
    <citation type="submission" date="2019-07" db="EMBL/GenBank/DDBJ databases">
        <title>Criibacterium bergeronii gen. nov., sp. nov. isolated from human clinical samples.</title>
        <authorList>
            <person name="Maheux A.F."/>
            <person name="Boudreau D.K."/>
            <person name="Berube E."/>
            <person name="Brodeur S."/>
            <person name="Bernard K.A."/>
            <person name="Abed J.Y."/>
            <person name="Ducrey E."/>
            <person name="Guay E.F."/>
            <person name="Raymond F."/>
            <person name="Corbeil J."/>
            <person name="Domingo M.-C."/>
            <person name="Roy P.H."/>
            <person name="Boissinot M."/>
            <person name="Tocheva E.I."/>
            <person name="Omar R.F."/>
        </authorList>
    </citation>
    <scope>NUCLEOTIDE SEQUENCE [LARGE SCALE GENOMIC DNA]</scope>
    <source>
        <strain evidence="6 8">CCRI-24246</strain>
    </source>
</reference>
<dbReference type="GO" id="GO:0008168">
    <property type="term" value="F:methyltransferase activity"/>
    <property type="evidence" value="ECO:0007669"/>
    <property type="project" value="UniProtKB-KW"/>
</dbReference>
<accession>A0A371IJL2</accession>
<evidence type="ECO:0000256" key="1">
    <source>
        <dbReference type="ARBA" id="ARBA00022603"/>
    </source>
</evidence>
<dbReference type="CDD" id="cd02440">
    <property type="entry name" value="AdoMet_MTases"/>
    <property type="match status" value="1"/>
</dbReference>
<feature type="domain" description="S-adenosylmethionine-dependent methyltransferase" evidence="4">
    <location>
        <begin position="63"/>
        <end position="203"/>
    </location>
</feature>
<name>A0A371IJL2_9FIRM</name>
<evidence type="ECO:0000256" key="2">
    <source>
        <dbReference type="ARBA" id="ARBA00022679"/>
    </source>
</evidence>
<reference evidence="5 7" key="1">
    <citation type="journal article" date="2016" name="Genome Announc.">
        <title>Draft Genome Sequence of Criibacterium bergeronii gen. nov., sp. nov., Strain CCRI-22567T, Isolated from a Vaginal Sample from a Woman with Bacterial Vaginosis.</title>
        <authorList>
            <person name="Maheux A.F."/>
            <person name="Berube E."/>
            <person name="Boudreau D.K."/>
            <person name="Raymond F."/>
            <person name="Corbeil J."/>
            <person name="Roy P.H."/>
            <person name="Boissinot M."/>
            <person name="Omar R.F."/>
        </authorList>
    </citation>
    <scope>NUCLEOTIDE SEQUENCE [LARGE SCALE GENOMIC DNA]</scope>
    <source>
        <strain evidence="5 7">CCRI-22567</strain>
    </source>
</reference>
<proteinExistence type="predicted"/>
<evidence type="ECO:0000313" key="6">
    <source>
        <dbReference type="EMBL" id="TRW28304.1"/>
    </source>
</evidence>
<evidence type="ECO:0000313" key="5">
    <source>
        <dbReference type="EMBL" id="RDY20677.1"/>
    </source>
</evidence>
<keyword evidence="2 5" id="KW-0808">Transferase</keyword>
<dbReference type="InterPro" id="IPR029063">
    <property type="entry name" value="SAM-dependent_MTases_sf"/>
</dbReference>
<dbReference type="Gene3D" id="3.40.50.150">
    <property type="entry name" value="Vaccinia Virus protein VP39"/>
    <property type="match status" value="1"/>
</dbReference>
<evidence type="ECO:0000256" key="3">
    <source>
        <dbReference type="ARBA" id="ARBA00022691"/>
    </source>
</evidence>
<dbReference type="PANTHER" id="PTHR43042">
    <property type="entry name" value="SAM-DEPENDENT METHYLTRANSFERASE"/>
    <property type="match status" value="1"/>
</dbReference>
<keyword evidence="3" id="KW-0949">S-adenosyl-L-methionine</keyword>
<dbReference type="Gene3D" id="2.60.40.1180">
    <property type="entry name" value="Golgi alpha-mannosidase II"/>
    <property type="match status" value="1"/>
</dbReference>
<dbReference type="GO" id="GO:0032259">
    <property type="term" value="P:methylation"/>
    <property type="evidence" value="ECO:0007669"/>
    <property type="project" value="UniProtKB-KW"/>
</dbReference>
<dbReference type="EMBL" id="VJXW01000002">
    <property type="protein sequence ID" value="TRW28304.1"/>
    <property type="molecule type" value="Genomic_DNA"/>
</dbReference>
<evidence type="ECO:0000313" key="7">
    <source>
        <dbReference type="Proteomes" id="UP000093352"/>
    </source>
</evidence>
<dbReference type="OrthoDB" id="9805492at2"/>
<evidence type="ECO:0000259" key="4">
    <source>
        <dbReference type="Pfam" id="PF10672"/>
    </source>
</evidence>
<dbReference type="InterPro" id="IPR019614">
    <property type="entry name" value="SAM-dep_methyl-trfase"/>
</dbReference>
<dbReference type="Pfam" id="PF10672">
    <property type="entry name" value="Methyltrans_SAM"/>
    <property type="match status" value="1"/>
</dbReference>
<organism evidence="5 7">
    <name type="scientific">Criibacterium bergeronii</name>
    <dbReference type="NCBI Taxonomy" id="1871336"/>
    <lineage>
        <taxon>Bacteria</taxon>
        <taxon>Bacillati</taxon>
        <taxon>Bacillota</taxon>
        <taxon>Clostridia</taxon>
        <taxon>Peptostreptococcales</taxon>
        <taxon>Filifactoraceae</taxon>
        <taxon>Criibacterium</taxon>
    </lineage>
</organism>
<keyword evidence="1 5" id="KW-0489">Methyltransferase</keyword>
<dbReference type="Proteomes" id="UP000319424">
    <property type="component" value="Unassembled WGS sequence"/>
</dbReference>
<dbReference type="EMBL" id="MBEW02000023">
    <property type="protein sequence ID" value="RDY20677.1"/>
    <property type="molecule type" value="Genomic_DNA"/>
</dbReference>
<dbReference type="PANTHER" id="PTHR43042:SF2">
    <property type="entry name" value="SAM-DEPENDENT METHYLTRANSFERASE"/>
    <property type="match status" value="1"/>
</dbReference>
<dbReference type="STRING" id="1871336.BBG48_05005"/>
<protein>
    <submittedName>
        <fullName evidence="5">SAM-dependent methyltransferase</fullName>
    </submittedName>
</protein>